<gene>
    <name evidence="1" type="ORF">SNOG_03419</name>
</gene>
<dbReference type="InParanoid" id="Q0UXU5"/>
<protein>
    <submittedName>
        <fullName evidence="1">Uncharacterized protein</fullName>
    </submittedName>
</protein>
<reference evidence="2" key="1">
    <citation type="journal article" date="2007" name="Plant Cell">
        <title>Dothideomycete-plant interactions illuminated by genome sequencing and EST analysis of the wheat pathogen Stagonospora nodorum.</title>
        <authorList>
            <person name="Hane J.K."/>
            <person name="Lowe R.G."/>
            <person name="Solomon P.S."/>
            <person name="Tan K.C."/>
            <person name="Schoch C.L."/>
            <person name="Spatafora J.W."/>
            <person name="Crous P.W."/>
            <person name="Kodira C."/>
            <person name="Birren B.W."/>
            <person name="Galagan J.E."/>
            <person name="Torriani S.F."/>
            <person name="McDonald B.A."/>
            <person name="Oliver R.P."/>
        </authorList>
    </citation>
    <scope>NUCLEOTIDE SEQUENCE [LARGE SCALE GENOMIC DNA]</scope>
    <source>
        <strain evidence="2">SN15 / ATCC MYA-4574 / FGSC 10173</strain>
    </source>
</reference>
<sequence>MDPCGHNNNDFGQAGAYNGSSSPIKFWRRGSLSAAPALPMRVALQPLIADFNDTDGGGCGHGSQTSHVYH</sequence>
<accession>Q0UXU5</accession>
<dbReference type="HOGENOM" id="CLU_2758655_0_0_1"/>
<proteinExistence type="predicted"/>
<dbReference type="RefSeq" id="XP_001793985.1">
    <property type="nucleotide sequence ID" value="XM_001793933.1"/>
</dbReference>
<dbReference type="AlphaFoldDB" id="Q0UXU5"/>
<name>Q0UXU5_PHANO</name>
<evidence type="ECO:0000313" key="2">
    <source>
        <dbReference type="Proteomes" id="UP000001055"/>
    </source>
</evidence>
<dbReference type="EMBL" id="CH445329">
    <property type="protein sequence ID" value="EAT88624.1"/>
    <property type="molecule type" value="Genomic_DNA"/>
</dbReference>
<organism evidence="1 2">
    <name type="scientific">Phaeosphaeria nodorum (strain SN15 / ATCC MYA-4574 / FGSC 10173)</name>
    <name type="common">Glume blotch fungus</name>
    <name type="synonym">Parastagonospora nodorum</name>
    <dbReference type="NCBI Taxonomy" id="321614"/>
    <lineage>
        <taxon>Eukaryota</taxon>
        <taxon>Fungi</taxon>
        <taxon>Dikarya</taxon>
        <taxon>Ascomycota</taxon>
        <taxon>Pezizomycotina</taxon>
        <taxon>Dothideomycetes</taxon>
        <taxon>Pleosporomycetidae</taxon>
        <taxon>Pleosporales</taxon>
        <taxon>Pleosporineae</taxon>
        <taxon>Phaeosphaeriaceae</taxon>
        <taxon>Parastagonospora</taxon>
    </lineage>
</organism>
<dbReference type="GeneID" id="5970848"/>
<dbReference type="KEGG" id="pno:SNOG_03419"/>
<dbReference type="Proteomes" id="UP000001055">
    <property type="component" value="Unassembled WGS sequence"/>
</dbReference>
<evidence type="ECO:0000313" key="1">
    <source>
        <dbReference type="EMBL" id="EAT88624.1"/>
    </source>
</evidence>